<keyword evidence="2" id="KW-0012">Acyltransferase</keyword>
<protein>
    <submittedName>
        <fullName evidence="2">C45 family autoproteolytic acyltransferase/hydrolase</fullName>
    </submittedName>
</protein>
<dbReference type="PANTHER" id="PTHR34180:SF1">
    <property type="entry name" value="BETA-ALANYL-DOPAMINE_CARCININE HYDROLASE"/>
    <property type="match status" value="1"/>
</dbReference>
<dbReference type="Proteomes" id="UP001343257">
    <property type="component" value="Unassembled WGS sequence"/>
</dbReference>
<reference evidence="2 3" key="1">
    <citation type="submission" date="2023-03" db="EMBL/GenBank/DDBJ databases">
        <title>Bacillus Genome Sequencing.</title>
        <authorList>
            <person name="Dunlap C."/>
        </authorList>
    </citation>
    <scope>NUCLEOTIDE SEQUENCE [LARGE SCALE GENOMIC DNA]</scope>
    <source>
        <strain evidence="2 3">NRS-52</strain>
    </source>
</reference>
<keyword evidence="2" id="KW-0808">Transferase</keyword>
<name>A0ABU6PR23_9BACL</name>
<dbReference type="SUPFAM" id="SSF56235">
    <property type="entry name" value="N-terminal nucleophile aminohydrolases (Ntn hydrolases)"/>
    <property type="match status" value="1"/>
</dbReference>
<dbReference type="Gene3D" id="3.60.60.10">
    <property type="entry name" value="Penicillin V Acylase, Chain A"/>
    <property type="match status" value="1"/>
</dbReference>
<dbReference type="InterPro" id="IPR047801">
    <property type="entry name" value="Peptidase_C45"/>
</dbReference>
<dbReference type="PANTHER" id="PTHR34180">
    <property type="entry name" value="PEPTIDASE C45"/>
    <property type="match status" value="1"/>
</dbReference>
<dbReference type="InterPro" id="IPR005079">
    <property type="entry name" value="Peptidase_C45_hydrolase"/>
</dbReference>
<dbReference type="EMBL" id="JARTLD010000023">
    <property type="protein sequence ID" value="MED5017331.1"/>
    <property type="molecule type" value="Genomic_DNA"/>
</dbReference>
<dbReference type="InterPro" id="IPR029055">
    <property type="entry name" value="Ntn_hydrolases_N"/>
</dbReference>
<evidence type="ECO:0000313" key="2">
    <source>
        <dbReference type="EMBL" id="MED5017331.1"/>
    </source>
</evidence>
<sequence length="334" mass="37898">MEQNLLEEQSADYQVYAVSGSHEEIGRQTALQGRFPINGPVVLTPEQREYAHKCRDLVEEIYPEIIEECRGYAAALDLTEDQWLWHLTLGVQGGCSAIALLTPEGMLVGRNYDYYYFENRRHLIQTRPEKGYSHIGMHEGLIGGRFDGLNEHGLFVSFNGAGQHPDPAQPGMSFHLIVRYLLETCRSAEEALERLLKLPVKEPKSYFLADSGTAYVAEVHRDHRAVRTLEDGLLVVTNHFIHPEMRSYQPEWPNSSRRYRKLCEQGAEILRTSEQRLSSLQALLSDHDAPVCGHHDGLATFWSCTANLNQGQILYSLGAPCRNPYQSPTERMTI</sequence>
<keyword evidence="3" id="KW-1185">Reference proteome</keyword>
<accession>A0ABU6PR23</accession>
<comment type="caution">
    <text evidence="2">The sequence shown here is derived from an EMBL/GenBank/DDBJ whole genome shotgun (WGS) entry which is preliminary data.</text>
</comment>
<feature type="domain" description="Peptidase C45 hydrolase" evidence="1">
    <location>
        <begin position="102"/>
        <end position="290"/>
    </location>
</feature>
<dbReference type="GO" id="GO:0016746">
    <property type="term" value="F:acyltransferase activity"/>
    <property type="evidence" value="ECO:0007669"/>
    <property type="project" value="UniProtKB-KW"/>
</dbReference>
<dbReference type="RefSeq" id="WP_328276945.1">
    <property type="nucleotide sequence ID" value="NZ_JARTLD010000023.1"/>
</dbReference>
<dbReference type="NCBIfam" id="NF040521">
    <property type="entry name" value="C45_proenzyme"/>
    <property type="match status" value="1"/>
</dbReference>
<evidence type="ECO:0000313" key="3">
    <source>
        <dbReference type="Proteomes" id="UP001343257"/>
    </source>
</evidence>
<organism evidence="2 3">
    <name type="scientific">Paenibacillus chibensis</name>
    <dbReference type="NCBI Taxonomy" id="59846"/>
    <lineage>
        <taxon>Bacteria</taxon>
        <taxon>Bacillati</taxon>
        <taxon>Bacillota</taxon>
        <taxon>Bacilli</taxon>
        <taxon>Bacillales</taxon>
        <taxon>Paenibacillaceae</taxon>
        <taxon>Paenibacillus</taxon>
    </lineage>
</organism>
<dbReference type="InterPro" id="IPR047794">
    <property type="entry name" value="C45_proenzyme-like"/>
</dbReference>
<dbReference type="Pfam" id="PF03417">
    <property type="entry name" value="AAT"/>
    <property type="match status" value="1"/>
</dbReference>
<evidence type="ECO:0000259" key="1">
    <source>
        <dbReference type="Pfam" id="PF03417"/>
    </source>
</evidence>
<gene>
    <name evidence="2" type="ORF">P9847_08410</name>
</gene>
<proteinExistence type="predicted"/>